<dbReference type="AlphaFoldDB" id="A0AAE3EY03"/>
<protein>
    <recommendedName>
        <fullName evidence="4">YtkA-like domain-containing protein</fullName>
    </recommendedName>
</protein>
<dbReference type="PROSITE" id="PS51257">
    <property type="entry name" value="PROKAR_LIPOPROTEIN"/>
    <property type="match status" value="1"/>
</dbReference>
<sequence length="284" mass="32035">MRTTILLIAAFIFSLGFTSCSKNDDEDQNVVENPLADYNLLTSFKSNGHDIQIYSDQEQFTVGYNELFIRIKDDDTDAFIKNADISWKPLMHMTGMMHGCPASAIETTEDTSVYSGYLVFQMPGNADEYWDLTLDYKIDGLDYSTSARIDVNSPADGKRRVNSFMGSDDVRYVLAMLPMEPKEGVNNFASVLYKMEDMITFTNVAGYKVTLDPRMPGMGNHSSPNNEVLTYDTTTKTYQGKLNFTMTGYWKINLELIDENGETLKGNGVAEENESSSLFFEIEF</sequence>
<dbReference type="RefSeq" id="WP_317903489.1">
    <property type="nucleotide sequence ID" value="NZ_JAIRBC010000029.1"/>
</dbReference>
<keyword evidence="1" id="KW-0732">Signal</keyword>
<name>A0AAE3EY03_9FLAO</name>
<evidence type="ECO:0008006" key="4">
    <source>
        <dbReference type="Google" id="ProtNLM"/>
    </source>
</evidence>
<evidence type="ECO:0000313" key="3">
    <source>
        <dbReference type="Proteomes" id="UP001200642"/>
    </source>
</evidence>
<dbReference type="EMBL" id="JAIRBC010000029">
    <property type="protein sequence ID" value="MCG2462348.1"/>
    <property type="molecule type" value="Genomic_DNA"/>
</dbReference>
<proteinExistence type="predicted"/>
<accession>A0AAE3EY03</accession>
<organism evidence="2 3">
    <name type="scientific">Cerina litoralis</name>
    <dbReference type="NCBI Taxonomy" id="2874477"/>
    <lineage>
        <taxon>Bacteria</taxon>
        <taxon>Pseudomonadati</taxon>
        <taxon>Bacteroidota</taxon>
        <taxon>Flavobacteriia</taxon>
        <taxon>Flavobacteriales</taxon>
        <taxon>Flavobacteriaceae</taxon>
        <taxon>Cerina</taxon>
    </lineage>
</organism>
<feature type="signal peptide" evidence="1">
    <location>
        <begin position="1"/>
        <end position="21"/>
    </location>
</feature>
<comment type="caution">
    <text evidence="2">The sequence shown here is derived from an EMBL/GenBank/DDBJ whole genome shotgun (WGS) entry which is preliminary data.</text>
</comment>
<gene>
    <name evidence="2" type="ORF">K8352_16425</name>
</gene>
<evidence type="ECO:0000256" key="1">
    <source>
        <dbReference type="SAM" id="SignalP"/>
    </source>
</evidence>
<dbReference type="Proteomes" id="UP001200642">
    <property type="component" value="Unassembled WGS sequence"/>
</dbReference>
<evidence type="ECO:0000313" key="2">
    <source>
        <dbReference type="EMBL" id="MCG2462348.1"/>
    </source>
</evidence>
<keyword evidence="3" id="KW-1185">Reference proteome</keyword>
<feature type="chain" id="PRO_5041933906" description="YtkA-like domain-containing protein" evidence="1">
    <location>
        <begin position="22"/>
        <end position="284"/>
    </location>
</feature>
<reference evidence="2" key="1">
    <citation type="submission" date="2023-02" db="EMBL/GenBank/DDBJ databases">
        <title>Genome of Flavobacteriaceae gen. nov. sp. strain F89.</title>
        <authorList>
            <person name="Wang Y."/>
        </authorList>
    </citation>
    <scope>NUCLEOTIDE SEQUENCE</scope>
    <source>
        <strain evidence="2">F89</strain>
    </source>
</reference>